<sequence length="884" mass="97795">MGTTMPHSPTKTSSIAAHFRPVRPQATGHVTNGRSRRSLACDSCASLFHDSIAAETHWRIAHQQSARVTVKDIVGCNKQVLRAWKRRGGGFACNSCKHVFEDPADWKEHVRPCVAACSAQPVAASSNNSNKAGRVTVGENDLPQLLPARNAYKATTRATRAMIRNLHKRGHHVNDIANNLNLSPVAVFDSIQNKSEDDVASDDKYIEDCTILSEEALEELLRVPESDLPHVEVHFKLDPAEETGSMEGEDTMCLSPAPSHAVPSTEGDDDRGDDAAMDIDLDVPQDAHADVQMASPEADTPCTDLSVHLLIASDRTDEMEVEQLLIDHISPKAIGASSGPSLSDDLANLGELEYPTSEEEIGNDARNTGLSSNGSQPYSERSKGLSHTEHMRPLVDIVEKFLSSLGVDVTVVAPAFKKLGCKSESDFDALNQMASRNGWFIFQTWLKEEVNSLTPTQLSVIGAGLRKRKPAYRVPWSMRPISRSSSTVMLDFLQSLRRPLVHHLSIFHNHGITEVDDLENLCSQQDGCGLEIARYVFLRAGFNLLDWIILREGLQLASLQVSAGGLAAPSLDDKQIQLGQPYVHTRSHPTVEAPQRNSHGLQLTRLRHEGSLPHQATRLFPISPQIDKPATRRLDESLEERRGLPESRSRFLVNFLSELYPSQRHHFALVYDSGFRNVDHLLELASDPDSWDDVGEHFMKEGMSILEWVGMIRGLKHLSTHGIGDARLDRDNLLKTLKDLSPGLVLLTDVLWSLGIRAGHDLHIVARFEQHWGTLRAQLLLKGVTFTDWLGLKQALHSLNPKVTCRVLDGGTRAFLGELRKPLDGHATLFTTIGLDSVDELDALCNCSAHWNSVIIMLLDTGRLTLMEGLALRDGFERRAYCLL</sequence>
<accession>A0ACC1T3U4</accession>
<evidence type="ECO:0000313" key="1">
    <source>
        <dbReference type="EMBL" id="KAJ3552113.1"/>
    </source>
</evidence>
<evidence type="ECO:0000313" key="2">
    <source>
        <dbReference type="Proteomes" id="UP001148662"/>
    </source>
</evidence>
<reference evidence="1" key="1">
    <citation type="submission" date="2022-07" db="EMBL/GenBank/DDBJ databases">
        <title>Genome Sequence of Phlebia brevispora.</title>
        <authorList>
            <person name="Buettner E."/>
        </authorList>
    </citation>
    <scope>NUCLEOTIDE SEQUENCE</scope>
    <source>
        <strain evidence="1">MPL23</strain>
    </source>
</reference>
<comment type="caution">
    <text evidence="1">The sequence shown here is derived from an EMBL/GenBank/DDBJ whole genome shotgun (WGS) entry which is preliminary data.</text>
</comment>
<dbReference type="EMBL" id="JANHOG010000704">
    <property type="protein sequence ID" value="KAJ3552113.1"/>
    <property type="molecule type" value="Genomic_DNA"/>
</dbReference>
<protein>
    <submittedName>
        <fullName evidence="1">Uncharacterized protein</fullName>
    </submittedName>
</protein>
<organism evidence="1 2">
    <name type="scientific">Phlebia brevispora</name>
    <dbReference type="NCBI Taxonomy" id="194682"/>
    <lineage>
        <taxon>Eukaryota</taxon>
        <taxon>Fungi</taxon>
        <taxon>Dikarya</taxon>
        <taxon>Basidiomycota</taxon>
        <taxon>Agaricomycotina</taxon>
        <taxon>Agaricomycetes</taxon>
        <taxon>Polyporales</taxon>
        <taxon>Meruliaceae</taxon>
        <taxon>Phlebia</taxon>
    </lineage>
</organism>
<name>A0ACC1T3U4_9APHY</name>
<dbReference type="Proteomes" id="UP001148662">
    <property type="component" value="Unassembled WGS sequence"/>
</dbReference>
<proteinExistence type="predicted"/>
<gene>
    <name evidence="1" type="ORF">NM688_g4326</name>
</gene>
<keyword evidence="2" id="KW-1185">Reference proteome</keyword>